<evidence type="ECO:0000313" key="2">
    <source>
        <dbReference type="WBParaSite" id="nRc.2.0.1.t34534-RA"/>
    </source>
</evidence>
<protein>
    <submittedName>
        <fullName evidence="2">Uncharacterized protein</fullName>
    </submittedName>
</protein>
<dbReference type="AlphaFoldDB" id="A0A915K847"/>
<dbReference type="WBParaSite" id="nRc.2.0.1.t34534-RA">
    <property type="protein sequence ID" value="nRc.2.0.1.t34534-RA"/>
    <property type="gene ID" value="nRc.2.0.1.g34534"/>
</dbReference>
<evidence type="ECO:0000313" key="1">
    <source>
        <dbReference type="Proteomes" id="UP000887565"/>
    </source>
</evidence>
<dbReference type="Proteomes" id="UP000887565">
    <property type="component" value="Unplaced"/>
</dbReference>
<proteinExistence type="predicted"/>
<organism evidence="1 2">
    <name type="scientific">Romanomermis culicivorax</name>
    <name type="common">Nematode worm</name>
    <dbReference type="NCBI Taxonomy" id="13658"/>
    <lineage>
        <taxon>Eukaryota</taxon>
        <taxon>Metazoa</taxon>
        <taxon>Ecdysozoa</taxon>
        <taxon>Nematoda</taxon>
        <taxon>Enoplea</taxon>
        <taxon>Dorylaimia</taxon>
        <taxon>Mermithida</taxon>
        <taxon>Mermithoidea</taxon>
        <taxon>Mermithidae</taxon>
        <taxon>Romanomermis</taxon>
    </lineage>
</organism>
<accession>A0A915K847</accession>
<reference evidence="2" key="1">
    <citation type="submission" date="2022-11" db="UniProtKB">
        <authorList>
            <consortium name="WormBaseParasite"/>
        </authorList>
    </citation>
    <scope>IDENTIFICATION</scope>
</reference>
<name>A0A915K847_ROMCU</name>
<sequence>MQITERHVSVPSFRRAAVSTSARSALGHLGACAGAGCFGAKPYSKECKVMFYNLGLRKASNRYKKQRNGVAVQLLKAFEKGLTPQEPSSLTRDQTSIFERSQNSVSPDCEWLITMDFKHHSLQQ</sequence>
<keyword evidence="1" id="KW-1185">Reference proteome</keyword>